<dbReference type="InterPro" id="IPR001647">
    <property type="entry name" value="HTH_TetR"/>
</dbReference>
<dbReference type="PROSITE" id="PS50977">
    <property type="entry name" value="HTH_TETR_2"/>
    <property type="match status" value="1"/>
</dbReference>
<dbReference type="GO" id="GO:0003677">
    <property type="term" value="F:DNA binding"/>
    <property type="evidence" value="ECO:0007669"/>
    <property type="project" value="UniProtKB-KW"/>
</dbReference>
<dbReference type="Gene3D" id="1.10.357.10">
    <property type="entry name" value="Tetracycline Repressor, domain 2"/>
    <property type="match status" value="1"/>
</dbReference>
<proteinExistence type="predicted"/>
<dbReference type="InterPro" id="IPR050624">
    <property type="entry name" value="HTH-type_Tx_Regulator"/>
</dbReference>
<dbReference type="Pfam" id="PF14278">
    <property type="entry name" value="TetR_C_8"/>
    <property type="match status" value="1"/>
</dbReference>
<name>A0A644VSR9_9ZZZZ</name>
<organism evidence="3">
    <name type="scientific">bioreactor metagenome</name>
    <dbReference type="NCBI Taxonomy" id="1076179"/>
    <lineage>
        <taxon>unclassified sequences</taxon>
        <taxon>metagenomes</taxon>
        <taxon>ecological metagenomes</taxon>
    </lineage>
</organism>
<dbReference type="PANTHER" id="PTHR43479:SF11">
    <property type="entry name" value="ACREF_ENVCD OPERON REPRESSOR-RELATED"/>
    <property type="match status" value="1"/>
</dbReference>
<gene>
    <name evidence="3" type="ORF">SDC9_40410</name>
</gene>
<protein>
    <recommendedName>
        <fullName evidence="2">HTH tetR-type domain-containing protein</fullName>
    </recommendedName>
</protein>
<evidence type="ECO:0000256" key="1">
    <source>
        <dbReference type="ARBA" id="ARBA00023125"/>
    </source>
</evidence>
<dbReference type="PANTHER" id="PTHR43479">
    <property type="entry name" value="ACREF/ENVCD OPERON REPRESSOR-RELATED"/>
    <property type="match status" value="1"/>
</dbReference>
<accession>A0A644VSR9</accession>
<feature type="domain" description="HTH tetR-type" evidence="2">
    <location>
        <begin position="13"/>
        <end position="73"/>
    </location>
</feature>
<dbReference type="InterPro" id="IPR039532">
    <property type="entry name" value="TetR_C_Firmicutes"/>
</dbReference>
<keyword evidence="1" id="KW-0238">DNA-binding</keyword>
<reference evidence="3" key="1">
    <citation type="submission" date="2019-08" db="EMBL/GenBank/DDBJ databases">
        <authorList>
            <person name="Kucharzyk K."/>
            <person name="Murdoch R.W."/>
            <person name="Higgins S."/>
            <person name="Loffler F."/>
        </authorList>
    </citation>
    <scope>NUCLEOTIDE SEQUENCE</scope>
</reference>
<dbReference type="EMBL" id="VSSQ01000421">
    <property type="protein sequence ID" value="MPL94260.1"/>
    <property type="molecule type" value="Genomic_DNA"/>
</dbReference>
<sequence length="193" mass="22317">MNREKEKTDYRVIRTQKRLRSSLLKLMSEKPVGKITPTALCREAGINRNTFYSHYKSVEDLLLSMEDEVYEQARHFLELLLDSESTHKLLEQCFLVAYKNKDICTLIFSEPRNSGLLQRIVELAHDKIIAKWRAAGIGKEDAEAEMLYTFYVNCSLGIIKRWALGGMREEIHELALLMERAIYSGLQGFAPRS</sequence>
<evidence type="ECO:0000313" key="3">
    <source>
        <dbReference type="EMBL" id="MPL94260.1"/>
    </source>
</evidence>
<dbReference type="SUPFAM" id="SSF46689">
    <property type="entry name" value="Homeodomain-like"/>
    <property type="match status" value="1"/>
</dbReference>
<comment type="caution">
    <text evidence="3">The sequence shown here is derived from an EMBL/GenBank/DDBJ whole genome shotgun (WGS) entry which is preliminary data.</text>
</comment>
<evidence type="ECO:0000259" key="2">
    <source>
        <dbReference type="PROSITE" id="PS50977"/>
    </source>
</evidence>
<dbReference type="InterPro" id="IPR009057">
    <property type="entry name" value="Homeodomain-like_sf"/>
</dbReference>
<dbReference type="AlphaFoldDB" id="A0A644VSR9"/>